<reference evidence="2 3" key="1">
    <citation type="journal article" date="2016" name="Int. J. Syst. Evol. Microbiol.">
        <title>Panacibacter ginsenosidivorans gen. nov., sp. nov., with ginsenoside converting activity isolated from soil of a ginseng field.</title>
        <authorList>
            <person name="Siddiqi M.Z."/>
            <person name="Muhammad Shafi S."/>
            <person name="Choi K.D."/>
            <person name="Im W.T."/>
        </authorList>
    </citation>
    <scope>NUCLEOTIDE SEQUENCE [LARGE SCALE GENOMIC DNA]</scope>
    <source>
        <strain evidence="2 3">Gsoil1550</strain>
    </source>
</reference>
<dbReference type="EMBL" id="CP042435">
    <property type="protein sequence ID" value="QEC69520.1"/>
    <property type="molecule type" value="Genomic_DNA"/>
</dbReference>
<proteinExistence type="predicted"/>
<accession>A0A5B8VDK2</accession>
<dbReference type="InterPro" id="IPR026444">
    <property type="entry name" value="Secre_tail"/>
</dbReference>
<name>A0A5B8VDK2_9BACT</name>
<evidence type="ECO:0000313" key="3">
    <source>
        <dbReference type="Proteomes" id="UP000321533"/>
    </source>
</evidence>
<evidence type="ECO:0000313" key="2">
    <source>
        <dbReference type="EMBL" id="QEC69520.1"/>
    </source>
</evidence>
<gene>
    <name evidence="2" type="ORF">FRZ67_20255</name>
</gene>
<protein>
    <submittedName>
        <fullName evidence="2">T9SS type A sorting domain-containing protein</fullName>
    </submittedName>
</protein>
<keyword evidence="3" id="KW-1185">Reference proteome</keyword>
<sequence>MRTFYLIPSLLSAFCLTYAGDSTAQKSNAFAVTGSTKGDITWSTVRQIDLSTGLELRSIYSPKDKPAILDAMSGTRVNGAATAPTETLVAATAYDSKTNRLFFTPMHSNELRYFDLSKGTNAVYYVGNTALKSFEEKSEADVITRMCFGADGYGYALTNDANHLIRFTSGSKITISDLGSVKDGEDNENISIRNLCTSWGGDMIADAMGNLYVISMKKNVFKINPQTMVADYIGAIDNMPADYTINGAAVDDKGKVVVSSATRTDNYYSVDLSTLQASAVPKKGNDVYNASDLASGHLAYEDVSDAKVNPAVNVTGNSAVSVYPNPVITRSFQVAFDKVSTATQTIQLSTVSGGSVLTKVINVSAKSITQITLPASVRSGVYIIKVSDGTGKVTYSGKVVVY</sequence>
<dbReference type="SUPFAM" id="SSF101898">
    <property type="entry name" value="NHL repeat"/>
    <property type="match status" value="1"/>
</dbReference>
<evidence type="ECO:0000259" key="1">
    <source>
        <dbReference type="Pfam" id="PF18962"/>
    </source>
</evidence>
<feature type="domain" description="Secretion system C-terminal sorting" evidence="1">
    <location>
        <begin position="322"/>
        <end position="399"/>
    </location>
</feature>
<dbReference type="OrthoDB" id="621743at2"/>
<dbReference type="NCBIfam" id="TIGR04183">
    <property type="entry name" value="Por_Secre_tail"/>
    <property type="match status" value="1"/>
</dbReference>
<dbReference type="Pfam" id="PF18962">
    <property type="entry name" value="Por_Secre_tail"/>
    <property type="match status" value="1"/>
</dbReference>
<dbReference type="Proteomes" id="UP000321533">
    <property type="component" value="Chromosome"/>
</dbReference>
<dbReference type="AlphaFoldDB" id="A0A5B8VDK2"/>
<organism evidence="2 3">
    <name type="scientific">Panacibacter ginsenosidivorans</name>
    <dbReference type="NCBI Taxonomy" id="1813871"/>
    <lineage>
        <taxon>Bacteria</taxon>
        <taxon>Pseudomonadati</taxon>
        <taxon>Bacteroidota</taxon>
        <taxon>Chitinophagia</taxon>
        <taxon>Chitinophagales</taxon>
        <taxon>Chitinophagaceae</taxon>
        <taxon>Panacibacter</taxon>
    </lineage>
</organism>
<dbReference type="KEGG" id="pgin:FRZ67_20255"/>
<dbReference type="RefSeq" id="WP_147192397.1">
    <property type="nucleotide sequence ID" value="NZ_CP042435.1"/>
</dbReference>